<dbReference type="InterPro" id="IPR001098">
    <property type="entry name" value="DNA-dir_DNA_pol_A_palm_dom"/>
</dbReference>
<dbReference type="PANTHER" id="PTHR10133:SF62">
    <property type="entry name" value="DNA POLYMERASE THETA"/>
    <property type="match status" value="1"/>
</dbReference>
<dbReference type="Pfam" id="PF03167">
    <property type="entry name" value="UDG"/>
    <property type="match status" value="1"/>
</dbReference>
<name>A0A0F9KTJ9_9ZZZZ</name>
<dbReference type="EMBL" id="LAZR01007473">
    <property type="protein sequence ID" value="KKM85043.1"/>
    <property type="molecule type" value="Genomic_DNA"/>
</dbReference>
<feature type="domain" description="Uracil-DNA glycosylase-like" evidence="1">
    <location>
        <begin position="19"/>
        <end position="179"/>
    </location>
</feature>
<organism evidence="2">
    <name type="scientific">marine sediment metagenome</name>
    <dbReference type="NCBI Taxonomy" id="412755"/>
    <lineage>
        <taxon>unclassified sequences</taxon>
        <taxon>metagenomes</taxon>
        <taxon>ecological metagenomes</taxon>
    </lineage>
</organism>
<dbReference type="Gene3D" id="3.30.70.370">
    <property type="match status" value="1"/>
</dbReference>
<dbReference type="Gene3D" id="1.20.1060.10">
    <property type="entry name" value="Taq DNA Polymerase, Chain T, domain 4"/>
    <property type="match status" value="1"/>
</dbReference>
<evidence type="ECO:0000259" key="1">
    <source>
        <dbReference type="SMART" id="SM00986"/>
    </source>
</evidence>
<sequence>MATHPPSSCPIPNSIGYVPPSGPVDAPLVLVGEAAGHFEAYRGIPFVPDAPGGKKLDELLGYVNIPRSECRIVNVLACHPPRDWLVGAPWESRAVEHCSGQLQAVLAEPHKVIVPLGATALRAVLGLPRSRTKDGVRVEDFHGAPTKDSYGRWVVGSFHPAYLLPGHGGAKFTKTVAFDLTVAKELAAGRWEYDRPDLVIDPEPSWFEDWVDRYIAALRQDPENVLLAADVETRDKGRKSDEGELGREDQSWEILYLNLSCSPDEGITFPWVEPYISIAKRALEAKGVLLFWNGPYDIPRLKKVGIEIDWANVRDMMDAWHVFQSHLPRGLGFVSPHYSRCAPWKHLGNLNGTYRAMDGVQTLRCAYGILRDLKAENMEHIFHRHCYLLDTYALRPAEEIGLPVDKPELVKWRDWVRGVQQEKDIEIQKIVPRELWKEDGPYKKKVEGWVEERGEEHLVLQCETCGAIEVVKKHRCKKEDGKIDKDAVARVTPSKASVKRYYRPPTFNPGSWQQILKYIKWKKHKPGKNRKTGGDSTDKKALERLRRTAGDPFYSLVLERRGADKMAGTYGDSILEKLGEDSRIHATFLHVPSTLRLSCADPNLTNLGHHVKYAPEFRRTIKAAPKCKLMGFDFASIEAVLTGWKCRDPEFIRLAKLGIHAALTGILVGEPASDGWSDADKLAHFRMLKERYADKEYEKAKRVVYGTFYGAVPNTFVQTYPELFPKKREAEKVQGVLFEMLPSLVQFHAAVRKQADQAMFLGGPPRHDTGTVEYMREVLEQGKHPFGYKHYFYDVVRWQKGTGGTWKETLGDDGKRVIAFFPQSIAAGILYEATLRLMVPGEGENWIGDAFYGSTPLRALIHDEALFEVPEEEAERVYRAVMTEMGRPVEQLPCPPEWGLGEHLTVGVAAKVGKNWGAYNAREDRGRVNLEGMVSVTKEQDIAGDEFWPEDEEGEAA</sequence>
<dbReference type="PANTHER" id="PTHR10133">
    <property type="entry name" value="DNA POLYMERASE I"/>
    <property type="match status" value="1"/>
</dbReference>
<protein>
    <recommendedName>
        <fullName evidence="1">Uracil-DNA glycosylase-like domain-containing protein</fullName>
    </recommendedName>
</protein>
<accession>A0A0F9KTJ9</accession>
<evidence type="ECO:0000313" key="2">
    <source>
        <dbReference type="EMBL" id="KKM85043.1"/>
    </source>
</evidence>
<dbReference type="SUPFAM" id="SSF52141">
    <property type="entry name" value="Uracil-DNA glycosylase-like"/>
    <property type="match status" value="1"/>
</dbReference>
<dbReference type="GO" id="GO:0006302">
    <property type="term" value="P:double-strand break repair"/>
    <property type="evidence" value="ECO:0007669"/>
    <property type="project" value="TreeGrafter"/>
</dbReference>
<dbReference type="SMART" id="SM00987">
    <property type="entry name" value="UreE_C"/>
    <property type="match status" value="1"/>
</dbReference>
<dbReference type="InterPro" id="IPR043502">
    <property type="entry name" value="DNA/RNA_pol_sf"/>
</dbReference>
<dbReference type="Gene3D" id="1.10.150.20">
    <property type="entry name" value="5' to 3' exonuclease, C-terminal subdomain"/>
    <property type="match status" value="1"/>
</dbReference>
<dbReference type="GO" id="GO:0003677">
    <property type="term" value="F:DNA binding"/>
    <property type="evidence" value="ECO:0007669"/>
    <property type="project" value="InterPro"/>
</dbReference>
<dbReference type="InterPro" id="IPR005122">
    <property type="entry name" value="Uracil-DNA_glycosylase-like"/>
</dbReference>
<dbReference type="Gene3D" id="3.40.470.10">
    <property type="entry name" value="Uracil-DNA glycosylase-like domain"/>
    <property type="match status" value="1"/>
</dbReference>
<gene>
    <name evidence="2" type="ORF">LCGC14_1293060</name>
</gene>
<dbReference type="SUPFAM" id="SSF56672">
    <property type="entry name" value="DNA/RNA polymerases"/>
    <property type="match status" value="1"/>
</dbReference>
<dbReference type="SMART" id="SM00986">
    <property type="entry name" value="UDG"/>
    <property type="match status" value="1"/>
</dbReference>
<dbReference type="GO" id="GO:0006261">
    <property type="term" value="P:DNA-templated DNA replication"/>
    <property type="evidence" value="ECO:0007669"/>
    <property type="project" value="InterPro"/>
</dbReference>
<dbReference type="InterPro" id="IPR002298">
    <property type="entry name" value="DNA_polymerase_A"/>
</dbReference>
<dbReference type="InterPro" id="IPR036895">
    <property type="entry name" value="Uracil-DNA_glycosylase-like_sf"/>
</dbReference>
<dbReference type="GO" id="GO:0003887">
    <property type="term" value="F:DNA-directed DNA polymerase activity"/>
    <property type="evidence" value="ECO:0007669"/>
    <property type="project" value="InterPro"/>
</dbReference>
<dbReference type="AlphaFoldDB" id="A0A0F9KTJ9"/>
<reference evidence="2" key="1">
    <citation type="journal article" date="2015" name="Nature">
        <title>Complex archaea that bridge the gap between prokaryotes and eukaryotes.</title>
        <authorList>
            <person name="Spang A."/>
            <person name="Saw J.H."/>
            <person name="Jorgensen S.L."/>
            <person name="Zaremba-Niedzwiedzka K."/>
            <person name="Martijn J."/>
            <person name="Lind A.E."/>
            <person name="van Eijk R."/>
            <person name="Schleper C."/>
            <person name="Guy L."/>
            <person name="Ettema T.J."/>
        </authorList>
    </citation>
    <scope>NUCLEOTIDE SEQUENCE</scope>
</reference>
<proteinExistence type="predicted"/>
<comment type="caution">
    <text evidence="2">The sequence shown here is derived from an EMBL/GenBank/DDBJ whole genome shotgun (WGS) entry which is preliminary data.</text>
</comment>
<dbReference type="Pfam" id="PF00476">
    <property type="entry name" value="DNA_pol_A"/>
    <property type="match status" value="1"/>
</dbReference>